<evidence type="ECO:0000256" key="3">
    <source>
        <dbReference type="ARBA" id="ARBA00022989"/>
    </source>
</evidence>
<dbReference type="PANTHER" id="PTHR15819">
    <property type="entry name" value="TRANSMEMBRANE PROTEIN FAM155"/>
    <property type="match status" value="1"/>
</dbReference>
<evidence type="ECO:0000313" key="9">
    <source>
        <dbReference type="Proteomes" id="UP001166674"/>
    </source>
</evidence>
<keyword evidence="3 7" id="KW-1133">Transmembrane helix</keyword>
<evidence type="ECO:0000256" key="6">
    <source>
        <dbReference type="ARBA" id="ARBA00029445"/>
    </source>
</evidence>
<keyword evidence="4 7" id="KW-0472">Membrane</keyword>
<reference evidence="8" key="1">
    <citation type="submission" date="2020-03" db="EMBL/GenBank/DDBJ databases">
        <title>Studies in the Genomics of Life Span.</title>
        <authorList>
            <person name="Glass D."/>
        </authorList>
    </citation>
    <scope>NUCLEOTIDE SEQUENCE</scope>
    <source>
        <strain evidence="8">SUZIE</strain>
        <tissue evidence="8">Muscle</tissue>
    </source>
</reference>
<keyword evidence="2 7" id="KW-0812">Transmembrane</keyword>
<dbReference type="GO" id="GO:0098703">
    <property type="term" value="P:calcium ion import across plasma membrane"/>
    <property type="evidence" value="ECO:0007669"/>
    <property type="project" value="TreeGrafter"/>
</dbReference>
<dbReference type="GO" id="GO:0005886">
    <property type="term" value="C:plasma membrane"/>
    <property type="evidence" value="ECO:0007669"/>
    <property type="project" value="TreeGrafter"/>
</dbReference>
<proteinExistence type="inferred from homology"/>
<protein>
    <submittedName>
        <fullName evidence="8">Transmembrane protein FAM155A</fullName>
    </submittedName>
</protein>
<keyword evidence="5" id="KW-0325">Glycoprotein</keyword>
<evidence type="ECO:0000256" key="4">
    <source>
        <dbReference type="ARBA" id="ARBA00023136"/>
    </source>
</evidence>
<evidence type="ECO:0000256" key="7">
    <source>
        <dbReference type="SAM" id="Phobius"/>
    </source>
</evidence>
<evidence type="ECO:0000256" key="5">
    <source>
        <dbReference type="ARBA" id="ARBA00023180"/>
    </source>
</evidence>
<evidence type="ECO:0000313" key="8">
    <source>
        <dbReference type="EMBL" id="MBZ3884346.1"/>
    </source>
</evidence>
<comment type="caution">
    <text evidence="8">The sequence shown here is derived from an EMBL/GenBank/DDBJ whole genome shotgun (WGS) entry which is preliminary data.</text>
</comment>
<dbReference type="Proteomes" id="UP001166674">
    <property type="component" value="Unassembled WGS sequence"/>
</dbReference>
<evidence type="ECO:0000256" key="2">
    <source>
        <dbReference type="ARBA" id="ARBA00022692"/>
    </source>
</evidence>
<comment type="similarity">
    <text evidence="6">Belongs to the NALF family.</text>
</comment>
<dbReference type="EMBL" id="JAATJV010392827">
    <property type="protein sequence ID" value="MBZ3884346.1"/>
    <property type="molecule type" value="Genomic_DNA"/>
</dbReference>
<organism evidence="8 9">
    <name type="scientific">Sciurus carolinensis</name>
    <name type="common">Eastern gray squirrel</name>
    <dbReference type="NCBI Taxonomy" id="30640"/>
    <lineage>
        <taxon>Eukaryota</taxon>
        <taxon>Metazoa</taxon>
        <taxon>Chordata</taxon>
        <taxon>Craniata</taxon>
        <taxon>Vertebrata</taxon>
        <taxon>Euteleostomi</taxon>
        <taxon>Mammalia</taxon>
        <taxon>Eutheria</taxon>
        <taxon>Euarchontoglires</taxon>
        <taxon>Glires</taxon>
        <taxon>Rodentia</taxon>
        <taxon>Sciuromorpha</taxon>
        <taxon>Sciuridae</taxon>
        <taxon>Sciurinae</taxon>
        <taxon>Sciurini</taxon>
        <taxon>Sciurus</taxon>
    </lineage>
</organism>
<evidence type="ECO:0000256" key="1">
    <source>
        <dbReference type="ARBA" id="ARBA00004141"/>
    </source>
</evidence>
<keyword evidence="9" id="KW-1185">Reference proteome</keyword>
<dbReference type="AlphaFoldDB" id="A0AA41N5X7"/>
<dbReference type="GO" id="GO:0015275">
    <property type="term" value="F:stretch-activated, monoatomic cation-selective, calcium channel activity"/>
    <property type="evidence" value="ECO:0007669"/>
    <property type="project" value="TreeGrafter"/>
</dbReference>
<feature type="transmembrane region" description="Helical" evidence="7">
    <location>
        <begin position="68"/>
        <end position="89"/>
    </location>
</feature>
<name>A0AA41N5X7_SCICA</name>
<comment type="subcellular location">
    <subcellularLocation>
        <location evidence="1">Membrane</location>
        <topology evidence="1">Multi-pass membrane protein</topology>
    </subcellularLocation>
</comment>
<dbReference type="InterPro" id="IPR055288">
    <property type="entry name" value="NALCN_aux_factor_1/2"/>
</dbReference>
<accession>A0AA41N5X7</accession>
<dbReference type="PANTHER" id="PTHR15819:SF9">
    <property type="entry name" value="NALCN CHANNEL AUXILIARY FACTOR 1"/>
    <property type="match status" value="1"/>
</dbReference>
<sequence>MTLTCGNGSYLGGLYETFLTRDDPECCDVRTGEQAGLRRGRPERSDACHRTSLAVSSATRLCGGRLKLCVLVLILLHTVLTASAAHSAAGLGLGGIPSLEENATNEE</sequence>
<gene>
    <name evidence="8" type="ORF">SUZIE_177480</name>
</gene>